<keyword evidence="3 5" id="KW-1133">Transmembrane helix</keyword>
<feature type="transmembrane region" description="Helical" evidence="5">
    <location>
        <begin position="1034"/>
        <end position="1055"/>
    </location>
</feature>
<name>A0AAU9ICH1_9CILI</name>
<evidence type="ECO:0000256" key="4">
    <source>
        <dbReference type="ARBA" id="ARBA00023136"/>
    </source>
</evidence>
<evidence type="ECO:0000259" key="7">
    <source>
        <dbReference type="Pfam" id="PF01094"/>
    </source>
</evidence>
<feature type="transmembrane region" description="Helical" evidence="5">
    <location>
        <begin position="733"/>
        <end position="753"/>
    </location>
</feature>
<feature type="transmembrane region" description="Helical" evidence="5">
    <location>
        <begin position="822"/>
        <end position="844"/>
    </location>
</feature>
<dbReference type="InterPro" id="IPR028082">
    <property type="entry name" value="Peripla_BP_I"/>
</dbReference>
<evidence type="ECO:0000256" key="1">
    <source>
        <dbReference type="ARBA" id="ARBA00004370"/>
    </source>
</evidence>
<sequence length="1148" mass="131698">MVATVLFFFLLAFSKSQILFEILYSSQTDQEFIDHLIQDLALDFQTKVDFLHKKINSNSDILDLKENPTVLLDLTFSISLEIYLQELAKQNQFILLSIKGKENNFHDWQFFTHFSEEDDKKGLMTVISYLNWEKFILISNGNSGIISKGISQGKIVKEFNFIDSDSQDISDLLIEKQIKPTGIRNIIILNHENGAQKLLKSLKEKNILGLESGIILKGENLGNITENGIWTYIERGLENSADSYMYELLAIEKFIDFVLGYDDIYDMNNLRQALEKATVRHHPVPDYSVINIQDYQKIVIGGIFNGIMSVLNDFNIIPNSPFTNITISMADGDTNFGYPPSNYSSSAKIGAKYALFHIKSINFLDGFEILVTHVDCGAEYFTIPDSYDCLSNLTENFGVGFLTSIYTRTVISNILALRSLNISIPQISEYAPGTSLSDIEAYPEFMRVVKNRNYNVKVIVNLIIALQWKNIILLYEKMYDSLAAYQYFLSLISFSNINIVNKEEERVFSQDDNELIKNIISYKERVYVLLLRPQSELQAMTEIYGAGLRSSEAIFLMYSNIMYEISGISEKTKIPMVNSILNINQEEWVGNLGKILKQSIIKYTDSNLEFRCFSFDAAMLLFHGIKYTINHGQNFENSTILNKNLRQQKFIGCSGTVSIGSGNNDRPEAMIGIYKIKWNDTSERFYEYQIGQYNFASAKLIAFYENVPDLMQKIGDCPFDEDLVKYSYKGAGILYGVSLGLIVTTFIIGLYIWKTYGNSEVKILDEKFLMKFEDYFVVPIMIIESLQFIAMGPDRDDLDAPLRFLAYFSTVDFDESGKKGNFWIYVYSALIAVCSWVYCCFCVICKNCGKKWLFLPDSVIFELLLPIFSSICFLPIISILLSVIQCIDGIGDDLSNSFIKQDCTTFCWEKSHSAWAVLSILALFIYLPLDIFFRPYLYDLNKKELNIKTPPFHTMSKSSFQMIAIVLNKTLKPYNQPLNGFILGIALSLFILWCLKQKPYNYHRCNLWLAIFYSFASWSILLSSIYQISSHKFVIFWLIFQYIGIISLLSLGFFIQKQYYPSLLYSEKGIDLGAIFRFALGNKVAAEEINREKGGKYIIYSESSNQELLKKASFDLTTMKFDVVEKEVVSIEHYGLDIKEEEYRHTIN</sequence>
<comment type="caution">
    <text evidence="8">The sequence shown here is derived from an EMBL/GenBank/DDBJ whole genome shotgun (WGS) entry which is preliminary data.</text>
</comment>
<evidence type="ECO:0000313" key="8">
    <source>
        <dbReference type="EMBL" id="CAG9309838.1"/>
    </source>
</evidence>
<dbReference type="GO" id="GO:0016020">
    <property type="term" value="C:membrane"/>
    <property type="evidence" value="ECO:0007669"/>
    <property type="project" value="UniProtKB-SubCell"/>
</dbReference>
<organism evidence="8 9">
    <name type="scientific">Blepharisma stoltei</name>
    <dbReference type="NCBI Taxonomy" id="1481888"/>
    <lineage>
        <taxon>Eukaryota</taxon>
        <taxon>Sar</taxon>
        <taxon>Alveolata</taxon>
        <taxon>Ciliophora</taxon>
        <taxon>Postciliodesmatophora</taxon>
        <taxon>Heterotrichea</taxon>
        <taxon>Heterotrichida</taxon>
        <taxon>Blepharismidae</taxon>
        <taxon>Blepharisma</taxon>
    </lineage>
</organism>
<dbReference type="Pfam" id="PF01094">
    <property type="entry name" value="ANF_receptor"/>
    <property type="match status" value="1"/>
</dbReference>
<feature type="domain" description="Receptor ligand binding region" evidence="7">
    <location>
        <begin position="417"/>
        <end position="678"/>
    </location>
</feature>
<feature type="transmembrane region" description="Helical" evidence="5">
    <location>
        <begin position="864"/>
        <end position="884"/>
    </location>
</feature>
<evidence type="ECO:0000256" key="2">
    <source>
        <dbReference type="ARBA" id="ARBA00022692"/>
    </source>
</evidence>
<comment type="subcellular location">
    <subcellularLocation>
        <location evidence="1">Membrane</location>
    </subcellularLocation>
</comment>
<feature type="transmembrane region" description="Helical" evidence="5">
    <location>
        <begin position="914"/>
        <end position="933"/>
    </location>
</feature>
<feature type="transmembrane region" description="Helical" evidence="5">
    <location>
        <begin position="977"/>
        <end position="995"/>
    </location>
</feature>
<evidence type="ECO:0000313" key="9">
    <source>
        <dbReference type="Proteomes" id="UP001162131"/>
    </source>
</evidence>
<dbReference type="Gene3D" id="3.40.50.2300">
    <property type="match status" value="2"/>
</dbReference>
<accession>A0AAU9ICH1</accession>
<dbReference type="Proteomes" id="UP001162131">
    <property type="component" value="Unassembled WGS sequence"/>
</dbReference>
<keyword evidence="2 5" id="KW-0812">Transmembrane</keyword>
<evidence type="ECO:0000256" key="3">
    <source>
        <dbReference type="ARBA" id="ARBA00022989"/>
    </source>
</evidence>
<evidence type="ECO:0000256" key="6">
    <source>
        <dbReference type="SAM" id="SignalP"/>
    </source>
</evidence>
<keyword evidence="6" id="KW-0732">Signal</keyword>
<feature type="transmembrane region" description="Helical" evidence="5">
    <location>
        <begin position="1007"/>
        <end position="1028"/>
    </location>
</feature>
<feature type="signal peptide" evidence="6">
    <location>
        <begin position="1"/>
        <end position="16"/>
    </location>
</feature>
<keyword evidence="4 5" id="KW-0472">Membrane</keyword>
<feature type="chain" id="PRO_5043953221" description="Receptor ligand binding region domain-containing protein" evidence="6">
    <location>
        <begin position="17"/>
        <end position="1148"/>
    </location>
</feature>
<dbReference type="AlphaFoldDB" id="A0AAU9ICH1"/>
<protein>
    <recommendedName>
        <fullName evidence="7">Receptor ligand binding region domain-containing protein</fullName>
    </recommendedName>
</protein>
<reference evidence="8" key="1">
    <citation type="submission" date="2021-09" db="EMBL/GenBank/DDBJ databases">
        <authorList>
            <consortium name="AG Swart"/>
            <person name="Singh M."/>
            <person name="Singh A."/>
            <person name="Seah K."/>
            <person name="Emmerich C."/>
        </authorList>
    </citation>
    <scope>NUCLEOTIDE SEQUENCE</scope>
    <source>
        <strain evidence="8">ATCC30299</strain>
    </source>
</reference>
<dbReference type="InterPro" id="IPR001828">
    <property type="entry name" value="ANF_lig-bd_rcpt"/>
</dbReference>
<dbReference type="EMBL" id="CAJZBQ010000001">
    <property type="protein sequence ID" value="CAG9309838.1"/>
    <property type="molecule type" value="Genomic_DNA"/>
</dbReference>
<dbReference type="SUPFAM" id="SSF53822">
    <property type="entry name" value="Periplasmic binding protein-like I"/>
    <property type="match status" value="1"/>
</dbReference>
<keyword evidence="9" id="KW-1185">Reference proteome</keyword>
<gene>
    <name evidence="8" type="ORF">BSTOLATCC_MIC53</name>
</gene>
<evidence type="ECO:0000256" key="5">
    <source>
        <dbReference type="SAM" id="Phobius"/>
    </source>
</evidence>
<proteinExistence type="predicted"/>